<dbReference type="PROSITE" id="PS50949">
    <property type="entry name" value="HTH_GNTR"/>
    <property type="match status" value="1"/>
</dbReference>
<evidence type="ECO:0000256" key="2">
    <source>
        <dbReference type="ARBA" id="ARBA00023125"/>
    </source>
</evidence>
<dbReference type="Gene3D" id="3.40.1410.10">
    <property type="entry name" value="Chorismate lyase-like"/>
    <property type="match status" value="1"/>
</dbReference>
<dbReference type="CDD" id="cd07377">
    <property type="entry name" value="WHTH_GntR"/>
    <property type="match status" value="1"/>
</dbReference>
<protein>
    <submittedName>
        <fullName evidence="5">GntR family transcriptional regulator</fullName>
    </submittedName>
</protein>
<keyword evidence="3" id="KW-0804">Transcription</keyword>
<dbReference type="InterPro" id="IPR028978">
    <property type="entry name" value="Chorismate_lyase_/UTRA_dom_sf"/>
</dbReference>
<dbReference type="PANTHER" id="PTHR44846">
    <property type="entry name" value="MANNOSYL-D-GLYCERATE TRANSPORT/METABOLISM SYSTEM REPRESSOR MNGR-RELATED"/>
    <property type="match status" value="1"/>
</dbReference>
<proteinExistence type="predicted"/>
<dbReference type="InterPro" id="IPR050679">
    <property type="entry name" value="Bact_HTH_transcr_reg"/>
</dbReference>
<dbReference type="Proteomes" id="UP000219612">
    <property type="component" value="Unassembled WGS sequence"/>
</dbReference>
<name>A0A285IUV3_9ACTN</name>
<dbReference type="SUPFAM" id="SSF64288">
    <property type="entry name" value="Chorismate lyase-like"/>
    <property type="match status" value="1"/>
</dbReference>
<keyword evidence="1" id="KW-0805">Transcription regulation</keyword>
<dbReference type="AlphaFoldDB" id="A0A285IUV3"/>
<dbReference type="Pfam" id="PF07702">
    <property type="entry name" value="UTRA"/>
    <property type="match status" value="1"/>
</dbReference>
<dbReference type="EMBL" id="OBDY01000012">
    <property type="protein sequence ID" value="SNY51613.1"/>
    <property type="molecule type" value="Genomic_DNA"/>
</dbReference>
<dbReference type="Pfam" id="PF00392">
    <property type="entry name" value="GntR"/>
    <property type="match status" value="1"/>
</dbReference>
<dbReference type="GO" id="GO:0003700">
    <property type="term" value="F:DNA-binding transcription factor activity"/>
    <property type="evidence" value="ECO:0007669"/>
    <property type="project" value="InterPro"/>
</dbReference>
<gene>
    <name evidence="5" type="ORF">SAMN05421748_11229</name>
</gene>
<feature type="domain" description="HTH gntR-type" evidence="4">
    <location>
        <begin position="20"/>
        <end position="88"/>
    </location>
</feature>
<dbReference type="InterPro" id="IPR000524">
    <property type="entry name" value="Tscrpt_reg_HTH_GntR"/>
</dbReference>
<reference evidence="5 6" key="1">
    <citation type="submission" date="2017-09" db="EMBL/GenBank/DDBJ databases">
        <authorList>
            <person name="Ehlers B."/>
            <person name="Leendertz F.H."/>
        </authorList>
    </citation>
    <scope>NUCLEOTIDE SEQUENCE [LARGE SCALE GENOMIC DNA]</scope>
    <source>
        <strain evidence="5 6">CGMCC 4.6857</strain>
    </source>
</reference>
<dbReference type="InterPro" id="IPR036388">
    <property type="entry name" value="WH-like_DNA-bd_sf"/>
</dbReference>
<dbReference type="GO" id="GO:0003677">
    <property type="term" value="F:DNA binding"/>
    <property type="evidence" value="ECO:0007669"/>
    <property type="project" value="UniProtKB-KW"/>
</dbReference>
<dbReference type="PRINTS" id="PR00035">
    <property type="entry name" value="HTHGNTR"/>
</dbReference>
<evidence type="ECO:0000313" key="5">
    <source>
        <dbReference type="EMBL" id="SNY51613.1"/>
    </source>
</evidence>
<evidence type="ECO:0000256" key="3">
    <source>
        <dbReference type="ARBA" id="ARBA00023163"/>
    </source>
</evidence>
<sequence length="247" mass="26305">MTMTDRLSFLAAPLARDAGVPLRVQVHSRILDGIRTGALTPGSMIPTETEIGRLLGVSRTVVREALMLLDEDGFIVSRRGIGRFVADAVPEAGLERLRPLEDLLSMPGSVLELRRTQGELQETTSTYIAEELAIPADSAAWFFETVVLRDGQPIALSQEHLPADAPVASLSAGETALSALLDRLGSGVVRFTAGLLGESRAAPLDADPGEPVLIVTQTAKLDGRPIYLAKHMLRAGAGQLSVRQPGQ</sequence>
<dbReference type="InterPro" id="IPR036390">
    <property type="entry name" value="WH_DNA-bd_sf"/>
</dbReference>
<dbReference type="SUPFAM" id="SSF46785">
    <property type="entry name" value="Winged helix' DNA-binding domain"/>
    <property type="match status" value="1"/>
</dbReference>
<dbReference type="OrthoDB" id="4164516at2"/>
<dbReference type="SMART" id="SM00866">
    <property type="entry name" value="UTRA"/>
    <property type="match status" value="1"/>
</dbReference>
<dbReference type="PANTHER" id="PTHR44846:SF1">
    <property type="entry name" value="MANNOSYL-D-GLYCERATE TRANSPORT_METABOLISM SYSTEM REPRESSOR MNGR-RELATED"/>
    <property type="match status" value="1"/>
</dbReference>
<dbReference type="GO" id="GO:0045892">
    <property type="term" value="P:negative regulation of DNA-templated transcription"/>
    <property type="evidence" value="ECO:0007669"/>
    <property type="project" value="TreeGrafter"/>
</dbReference>
<dbReference type="InterPro" id="IPR011663">
    <property type="entry name" value="UTRA"/>
</dbReference>
<keyword evidence="2" id="KW-0238">DNA-binding</keyword>
<dbReference type="Gene3D" id="1.10.10.10">
    <property type="entry name" value="Winged helix-like DNA-binding domain superfamily/Winged helix DNA-binding domain"/>
    <property type="match status" value="1"/>
</dbReference>
<evidence type="ECO:0000259" key="4">
    <source>
        <dbReference type="PROSITE" id="PS50949"/>
    </source>
</evidence>
<keyword evidence="6" id="KW-1185">Reference proteome</keyword>
<accession>A0A285IUV3</accession>
<evidence type="ECO:0000256" key="1">
    <source>
        <dbReference type="ARBA" id="ARBA00023015"/>
    </source>
</evidence>
<evidence type="ECO:0000313" key="6">
    <source>
        <dbReference type="Proteomes" id="UP000219612"/>
    </source>
</evidence>
<organism evidence="5 6">
    <name type="scientific">Paractinoplanes atraurantiacus</name>
    <dbReference type="NCBI Taxonomy" id="1036182"/>
    <lineage>
        <taxon>Bacteria</taxon>
        <taxon>Bacillati</taxon>
        <taxon>Actinomycetota</taxon>
        <taxon>Actinomycetes</taxon>
        <taxon>Micromonosporales</taxon>
        <taxon>Micromonosporaceae</taxon>
        <taxon>Paractinoplanes</taxon>
    </lineage>
</organism>
<dbReference type="SMART" id="SM00345">
    <property type="entry name" value="HTH_GNTR"/>
    <property type="match status" value="1"/>
</dbReference>